<sequence>MKKVSGFIVLLVLCTVYSSAIAAASNPDFDEKELRDYLDEFFGADDYTEYGFTTEDRNQLSFGEPVAIYNLNPSFAFGESDTLLQEDIEEWISIIYENEIPINGLKLREYPDGTLNVSGFGYPITLAADVAELNESEVLMYEFPTGYYYAFNPESNSLRLLEEEVRAAQPDDELVEGISVEEFQLILKESNGLGGSEPAQHQSQSIVLYSSVGIGVAVLFSLILWRKRSAY</sequence>
<feature type="signal peptide" evidence="2">
    <location>
        <begin position="1"/>
        <end position="22"/>
    </location>
</feature>
<evidence type="ECO:0000313" key="4">
    <source>
        <dbReference type="Proteomes" id="UP001225034"/>
    </source>
</evidence>
<comment type="caution">
    <text evidence="3">The sequence shown here is derived from an EMBL/GenBank/DDBJ whole genome shotgun (WGS) entry which is preliminary data.</text>
</comment>
<keyword evidence="2" id="KW-0732">Signal</keyword>
<evidence type="ECO:0000256" key="2">
    <source>
        <dbReference type="SAM" id="SignalP"/>
    </source>
</evidence>
<evidence type="ECO:0000313" key="3">
    <source>
        <dbReference type="EMBL" id="MDQ0209072.1"/>
    </source>
</evidence>
<accession>A0ABT9YMI6</accession>
<proteinExistence type="predicted"/>
<feature type="transmembrane region" description="Helical" evidence="1">
    <location>
        <begin position="206"/>
        <end position="225"/>
    </location>
</feature>
<organism evidence="3 4">
    <name type="scientific">Alkalicoccobacillus murimartini</name>
    <dbReference type="NCBI Taxonomy" id="171685"/>
    <lineage>
        <taxon>Bacteria</taxon>
        <taxon>Bacillati</taxon>
        <taxon>Bacillota</taxon>
        <taxon>Bacilli</taxon>
        <taxon>Bacillales</taxon>
        <taxon>Bacillaceae</taxon>
        <taxon>Alkalicoccobacillus</taxon>
    </lineage>
</organism>
<keyword evidence="1" id="KW-0812">Transmembrane</keyword>
<dbReference type="RefSeq" id="WP_306985651.1">
    <property type="nucleotide sequence ID" value="NZ_JAUSUA010000008.1"/>
</dbReference>
<keyword evidence="1" id="KW-1133">Transmembrane helix</keyword>
<keyword evidence="1" id="KW-0472">Membrane</keyword>
<reference evidence="3 4" key="1">
    <citation type="submission" date="2023-07" db="EMBL/GenBank/DDBJ databases">
        <title>Genomic Encyclopedia of Type Strains, Phase IV (KMG-IV): sequencing the most valuable type-strain genomes for metagenomic binning, comparative biology and taxonomic classification.</title>
        <authorList>
            <person name="Goeker M."/>
        </authorList>
    </citation>
    <scope>NUCLEOTIDE SEQUENCE [LARGE SCALE GENOMIC DNA]</scope>
    <source>
        <strain evidence="3 4">DSM 19154</strain>
    </source>
</reference>
<protein>
    <submittedName>
        <fullName evidence="3">Uncharacterized protein</fullName>
    </submittedName>
</protein>
<evidence type="ECO:0000256" key="1">
    <source>
        <dbReference type="SAM" id="Phobius"/>
    </source>
</evidence>
<keyword evidence="4" id="KW-1185">Reference proteome</keyword>
<dbReference type="Proteomes" id="UP001225034">
    <property type="component" value="Unassembled WGS sequence"/>
</dbReference>
<name>A0ABT9YMI6_9BACI</name>
<feature type="chain" id="PRO_5046865111" evidence="2">
    <location>
        <begin position="23"/>
        <end position="231"/>
    </location>
</feature>
<dbReference type="EMBL" id="JAUSUA010000008">
    <property type="protein sequence ID" value="MDQ0209072.1"/>
    <property type="molecule type" value="Genomic_DNA"/>
</dbReference>
<gene>
    <name evidence="3" type="ORF">J2S05_003907</name>
</gene>